<dbReference type="STRING" id="22663.A0A2I0I5R7"/>
<organism evidence="4 5">
    <name type="scientific">Punica granatum</name>
    <name type="common">Pomegranate</name>
    <dbReference type="NCBI Taxonomy" id="22663"/>
    <lineage>
        <taxon>Eukaryota</taxon>
        <taxon>Viridiplantae</taxon>
        <taxon>Streptophyta</taxon>
        <taxon>Embryophyta</taxon>
        <taxon>Tracheophyta</taxon>
        <taxon>Spermatophyta</taxon>
        <taxon>Magnoliopsida</taxon>
        <taxon>eudicotyledons</taxon>
        <taxon>Gunneridae</taxon>
        <taxon>Pentapetalae</taxon>
        <taxon>rosids</taxon>
        <taxon>malvids</taxon>
        <taxon>Myrtales</taxon>
        <taxon>Lythraceae</taxon>
        <taxon>Punica</taxon>
    </lineage>
</organism>
<dbReference type="Pfam" id="PF03372">
    <property type="entry name" value="Exo_endo_phos"/>
    <property type="match status" value="1"/>
</dbReference>
<sequence length="748" mass="84182">MPEVVTGFGPWMHVQGKSRKSRQEIEKPAITPNVEPTIRGRESGNGLRFAVLLEEDLNSSGKQPVVTSIDGGVSKLTSSHVKPKDNRSSQTGPERAVKGMEQTPSKPGRAPDPTGTSSIILVVHRPSVEVATHQESNPPGLMEASTQDGSTWALTMVYASPTESSRRDLWQLLRDLSSRIQGPWMVIGDFNEILEATEKMGGAPFDPNPTISFQEALDHAGLMDLGSTGALFTWRGPLFQGYDRVFKRLDRAVCNTEWHILFPEVTIHVLPRVKSDHHPLWLNLQSNQGRRHGIQPFRYIDARRSHPDFNQVLETAWDNRSRLLESLAGFKEKINKWNKEALKNSNDDWITEDEQLSRHAIDHFRGLFTEESVSPNLGLPNYFSREAISDFQALVRLASSEEVRSALLALGPYKAPVPDDFPSIFFQAHWTVVEPSIMEFVLFVIDKGMSVSNVNDTLLVLIPKVELPESIHQFRPINICNVSYKLITKVIVNRLQGYMAELVSPNQKLRVIIRDCISSVGMNVLWNGSLTEGFKPGRGIRQGCPLSPYLFVLSVERLSHLIRESVEAKVWQPMRVGQNGLWISHLMFADDILLFAKASENQIATVCAILDRFCAVSREKVSASKTVIYFSQNVEADLRERICTISSFGMSSTLGRYLGVPIVHGRLRREHFEQVVSRVQDKINGWTARTLSMAGRITLAKSMIQAIPSFTMQVMRLPANVCEQLHRHCCDFIWGHSSDSRKIHLVNW</sequence>
<dbReference type="SUPFAM" id="SSF56219">
    <property type="entry name" value="DNase I-like"/>
    <property type="match status" value="1"/>
</dbReference>
<evidence type="ECO:0000259" key="2">
    <source>
        <dbReference type="Pfam" id="PF00078"/>
    </source>
</evidence>
<protein>
    <submittedName>
        <fullName evidence="4">Uncharacterized protein</fullName>
    </submittedName>
</protein>
<proteinExistence type="predicted"/>
<reference evidence="4 5" key="1">
    <citation type="submission" date="2017-11" db="EMBL/GenBank/DDBJ databases">
        <title>De-novo sequencing of pomegranate (Punica granatum L.) genome.</title>
        <authorList>
            <person name="Akparov Z."/>
            <person name="Amiraslanov A."/>
            <person name="Hajiyeva S."/>
            <person name="Abbasov M."/>
            <person name="Kaur K."/>
            <person name="Hamwieh A."/>
            <person name="Solovyev V."/>
            <person name="Salamov A."/>
            <person name="Braich B."/>
            <person name="Kosarev P."/>
            <person name="Mahmoud A."/>
            <person name="Hajiyev E."/>
            <person name="Babayeva S."/>
            <person name="Izzatullayeva V."/>
            <person name="Mammadov A."/>
            <person name="Mammadov A."/>
            <person name="Sharifova S."/>
            <person name="Ojaghi J."/>
            <person name="Eynullazada K."/>
            <person name="Bayramov B."/>
            <person name="Abdulazimova A."/>
            <person name="Shahmuradov I."/>
        </authorList>
    </citation>
    <scope>NUCLEOTIDE SEQUENCE [LARGE SCALE GENOMIC DNA]</scope>
    <source>
        <strain evidence="5">cv. AG2017</strain>
        <tissue evidence="4">Leaf</tissue>
    </source>
</reference>
<dbReference type="GO" id="GO:0003824">
    <property type="term" value="F:catalytic activity"/>
    <property type="evidence" value="ECO:0007669"/>
    <property type="project" value="InterPro"/>
</dbReference>
<keyword evidence="5" id="KW-1185">Reference proteome</keyword>
<dbReference type="InterPro" id="IPR005135">
    <property type="entry name" value="Endo/exonuclease/phosphatase"/>
</dbReference>
<dbReference type="Gene3D" id="3.60.10.10">
    <property type="entry name" value="Endonuclease/exonuclease/phosphatase"/>
    <property type="match status" value="1"/>
</dbReference>
<feature type="region of interest" description="Disordered" evidence="1">
    <location>
        <begin position="16"/>
        <end position="44"/>
    </location>
</feature>
<dbReference type="PANTHER" id="PTHR33116">
    <property type="entry name" value="REVERSE TRANSCRIPTASE ZINC-BINDING DOMAIN-CONTAINING PROTEIN-RELATED-RELATED"/>
    <property type="match status" value="1"/>
</dbReference>
<evidence type="ECO:0000259" key="3">
    <source>
        <dbReference type="Pfam" id="PF03372"/>
    </source>
</evidence>
<dbReference type="AlphaFoldDB" id="A0A2I0I5R7"/>
<evidence type="ECO:0000313" key="4">
    <source>
        <dbReference type="EMBL" id="PKI39344.1"/>
    </source>
</evidence>
<dbReference type="EMBL" id="PGOL01003818">
    <property type="protein sequence ID" value="PKI39344.1"/>
    <property type="molecule type" value="Genomic_DNA"/>
</dbReference>
<dbReference type="CDD" id="cd01650">
    <property type="entry name" value="RT_nLTR_like"/>
    <property type="match status" value="1"/>
</dbReference>
<feature type="domain" description="Endonuclease/exonuclease/phosphatase" evidence="3">
    <location>
        <begin position="124"/>
        <end position="277"/>
    </location>
</feature>
<name>A0A2I0I5R7_PUNGR</name>
<accession>A0A2I0I5R7</accession>
<gene>
    <name evidence="4" type="ORF">CRG98_040210</name>
</gene>
<dbReference type="PANTHER" id="PTHR33116:SF78">
    <property type="entry name" value="OS12G0587133 PROTEIN"/>
    <property type="match status" value="1"/>
</dbReference>
<feature type="domain" description="Reverse transcriptase" evidence="2">
    <location>
        <begin position="512"/>
        <end position="661"/>
    </location>
</feature>
<dbReference type="Pfam" id="PF00078">
    <property type="entry name" value="RVT_1"/>
    <property type="match status" value="1"/>
</dbReference>
<evidence type="ECO:0000256" key="1">
    <source>
        <dbReference type="SAM" id="MobiDB-lite"/>
    </source>
</evidence>
<dbReference type="Proteomes" id="UP000233551">
    <property type="component" value="Unassembled WGS sequence"/>
</dbReference>
<comment type="caution">
    <text evidence="4">The sequence shown here is derived from an EMBL/GenBank/DDBJ whole genome shotgun (WGS) entry which is preliminary data.</text>
</comment>
<feature type="region of interest" description="Disordered" evidence="1">
    <location>
        <begin position="58"/>
        <end position="116"/>
    </location>
</feature>
<evidence type="ECO:0000313" key="5">
    <source>
        <dbReference type="Proteomes" id="UP000233551"/>
    </source>
</evidence>
<dbReference type="InterPro" id="IPR036691">
    <property type="entry name" value="Endo/exonu/phosph_ase_sf"/>
</dbReference>
<dbReference type="InterPro" id="IPR000477">
    <property type="entry name" value="RT_dom"/>
</dbReference>